<dbReference type="Proteomes" id="UP000018466">
    <property type="component" value="Unassembled WGS sequence"/>
</dbReference>
<comment type="caution">
    <text evidence="2">The sequence shown here is derived from an EMBL/GenBank/DDBJ whole genome shotgun (WGS) entry which is preliminary data.</text>
</comment>
<evidence type="ECO:0000259" key="1">
    <source>
        <dbReference type="Pfam" id="PF02464"/>
    </source>
</evidence>
<name>A0AA36Y6I2_9FIRM</name>
<dbReference type="NCBIfam" id="TIGR00199">
    <property type="entry name" value="PncC_domain"/>
    <property type="match status" value="1"/>
</dbReference>
<dbReference type="SUPFAM" id="SSF142433">
    <property type="entry name" value="CinA-like"/>
    <property type="match status" value="1"/>
</dbReference>
<accession>A0AA36Y6I2</accession>
<dbReference type="RefSeq" id="WP_009532107.1">
    <property type="nucleotide sequence ID" value="NZ_CAJPPX010000047.1"/>
</dbReference>
<keyword evidence="3" id="KW-1185">Reference proteome</keyword>
<dbReference type="AlphaFoldDB" id="A0AA36Y6I2"/>
<dbReference type="Gene3D" id="3.90.950.20">
    <property type="entry name" value="CinA-like"/>
    <property type="match status" value="1"/>
</dbReference>
<gene>
    <name evidence="2" type="ORF">HMPREF9623_00272</name>
</gene>
<evidence type="ECO:0000313" key="3">
    <source>
        <dbReference type="Proteomes" id="UP000018466"/>
    </source>
</evidence>
<reference evidence="2 3" key="1">
    <citation type="submission" date="2011-10" db="EMBL/GenBank/DDBJ databases">
        <title>The Genome Sequence of Lachnospiraceae bacterium ACC2.</title>
        <authorList>
            <consortium name="The Broad Institute Genome Sequencing Platform"/>
            <person name="Earl A."/>
            <person name="Ward D."/>
            <person name="Feldgarden M."/>
            <person name="Gevers D."/>
            <person name="Sizova M."/>
            <person name="Hazen A."/>
            <person name="Epstein S."/>
            <person name="Young S.K."/>
            <person name="Zeng Q."/>
            <person name="Gargeya S."/>
            <person name="Fitzgerald M."/>
            <person name="Haas B."/>
            <person name="Abouelleil A."/>
            <person name="Alvarado L."/>
            <person name="Arachchi H.M."/>
            <person name="Berlin A."/>
            <person name="Brown A."/>
            <person name="Chapman S.B."/>
            <person name="Chen Z."/>
            <person name="Dunbar C."/>
            <person name="Freedman E."/>
            <person name="Gearin G."/>
            <person name="Goldberg J."/>
            <person name="Griggs A."/>
            <person name="Gujja S."/>
            <person name="Heiman D."/>
            <person name="Howarth C."/>
            <person name="Larson L."/>
            <person name="Lui A."/>
            <person name="MacDonald P.J.P."/>
            <person name="Montmayeur A."/>
            <person name="Murphy C."/>
            <person name="Neiman D."/>
            <person name="Pearson M."/>
            <person name="Priest M."/>
            <person name="Roberts A."/>
            <person name="Saif S."/>
            <person name="Shea T."/>
            <person name="Shenoy N."/>
            <person name="Sisk P."/>
            <person name="Stolte C."/>
            <person name="Sykes S."/>
            <person name="Wortman J."/>
            <person name="Nusbaum C."/>
            <person name="Birren B."/>
        </authorList>
    </citation>
    <scope>NUCLEOTIDE SEQUENCE [LARGE SCALE GENOMIC DNA]</scope>
    <source>
        <strain evidence="2 3">ACC2</strain>
    </source>
</reference>
<sequence length="172" mass="18393">MELYDSGSTADLNRLADACVALLQKNRLTVTTAESCTGGMLSAKLVDIPGVSEVFQEGYITYSNKAKRRLLNVSKTTLKKYGAVSTQTAREMAIGAVFAASADIAVSITGIAGPDGGDDEKPVGLVFIGCYMNDRVTVEEHRFQGDRTAVRTQAVQSALRLLRATILENTKA</sequence>
<evidence type="ECO:0000313" key="2">
    <source>
        <dbReference type="EMBL" id="EHO18088.1"/>
    </source>
</evidence>
<dbReference type="Pfam" id="PF02464">
    <property type="entry name" value="CinA"/>
    <property type="match status" value="1"/>
</dbReference>
<feature type="domain" description="CinA C-terminal" evidence="1">
    <location>
        <begin position="14"/>
        <end position="165"/>
    </location>
</feature>
<dbReference type="EMBL" id="AGEL01000003">
    <property type="protein sequence ID" value="EHO18088.1"/>
    <property type="molecule type" value="Genomic_DNA"/>
</dbReference>
<dbReference type="InterPro" id="IPR008136">
    <property type="entry name" value="CinA_C"/>
</dbReference>
<dbReference type="InterPro" id="IPR036653">
    <property type="entry name" value="CinA-like_C"/>
</dbReference>
<dbReference type="GeneID" id="86940068"/>
<protein>
    <submittedName>
        <fullName evidence="2">Competence/damage-inducible protein CinA domain</fullName>
    </submittedName>
</protein>
<proteinExistence type="predicted"/>
<organism evidence="2 3">
    <name type="scientific">Stomatobaculum longum</name>
    <dbReference type="NCBI Taxonomy" id="796942"/>
    <lineage>
        <taxon>Bacteria</taxon>
        <taxon>Bacillati</taxon>
        <taxon>Bacillota</taxon>
        <taxon>Clostridia</taxon>
        <taxon>Lachnospirales</taxon>
        <taxon>Lachnospiraceae</taxon>
        <taxon>Stomatobaculum</taxon>
    </lineage>
</organism>